<proteinExistence type="inferred from homology"/>
<comment type="function">
    <text evidence="8">RNA-binding protein involved in post-transcriptional regulation through transcript degradation.</text>
</comment>
<keyword evidence="13" id="KW-1185">Reference proteome</keyword>
<dbReference type="PANTHER" id="PTHR12515">
    <property type="entry name" value="STERILE ALPHA MOTIF DOMAIN CONTAINING PROTEIN 4-RELATED"/>
    <property type="match status" value="1"/>
</dbReference>
<dbReference type="SMART" id="SM00454">
    <property type="entry name" value="SAM"/>
    <property type="match status" value="1"/>
</dbReference>
<accession>A0A6A4IDF7</accession>
<dbReference type="InterPro" id="IPR050897">
    <property type="entry name" value="SMAUG/VTS1_RNA-bind"/>
</dbReference>
<dbReference type="OrthoDB" id="1882547at2759"/>
<dbReference type="InterPro" id="IPR001660">
    <property type="entry name" value="SAM"/>
</dbReference>
<evidence type="ECO:0000259" key="11">
    <source>
        <dbReference type="PROSITE" id="PS50105"/>
    </source>
</evidence>
<organism evidence="12 13">
    <name type="scientific">Gymnopus androsaceus JB14</name>
    <dbReference type="NCBI Taxonomy" id="1447944"/>
    <lineage>
        <taxon>Eukaryota</taxon>
        <taxon>Fungi</taxon>
        <taxon>Dikarya</taxon>
        <taxon>Basidiomycota</taxon>
        <taxon>Agaricomycotina</taxon>
        <taxon>Agaricomycetes</taxon>
        <taxon>Agaricomycetidae</taxon>
        <taxon>Agaricales</taxon>
        <taxon>Marasmiineae</taxon>
        <taxon>Omphalotaceae</taxon>
        <taxon>Gymnopus</taxon>
    </lineage>
</organism>
<feature type="compositionally biased region" description="Low complexity" evidence="9">
    <location>
        <begin position="783"/>
        <end position="793"/>
    </location>
</feature>
<dbReference type="GO" id="GO:0000289">
    <property type="term" value="P:nuclear-transcribed mRNA poly(A) tail shortening"/>
    <property type="evidence" value="ECO:0007669"/>
    <property type="project" value="TreeGrafter"/>
</dbReference>
<dbReference type="PANTHER" id="PTHR12515:SF5">
    <property type="entry name" value="PROTEIN SMAUG"/>
    <property type="match status" value="1"/>
</dbReference>
<evidence type="ECO:0000256" key="3">
    <source>
        <dbReference type="ARBA" id="ARBA00007325"/>
    </source>
</evidence>
<dbReference type="EMBL" id="ML769390">
    <property type="protein sequence ID" value="KAE9408601.1"/>
    <property type="molecule type" value="Genomic_DNA"/>
</dbReference>
<dbReference type="Pfam" id="PF25479">
    <property type="entry name" value="Vts1"/>
    <property type="match status" value="1"/>
</dbReference>
<feature type="region of interest" description="Disordered" evidence="9">
    <location>
        <begin position="630"/>
        <end position="660"/>
    </location>
</feature>
<keyword evidence="5" id="KW-0694">RNA-binding</keyword>
<dbReference type="InterPro" id="IPR057327">
    <property type="entry name" value="Vts1_dom"/>
</dbReference>
<dbReference type="InterPro" id="IPR013761">
    <property type="entry name" value="SAM/pointed_sf"/>
</dbReference>
<feature type="compositionally biased region" description="Low complexity" evidence="9">
    <location>
        <begin position="801"/>
        <end position="817"/>
    </location>
</feature>
<evidence type="ECO:0000256" key="2">
    <source>
        <dbReference type="ARBA" id="ARBA00004514"/>
    </source>
</evidence>
<dbReference type="GO" id="GO:0003729">
    <property type="term" value="F:mRNA binding"/>
    <property type="evidence" value="ECO:0007669"/>
    <property type="project" value="InterPro"/>
</dbReference>
<keyword evidence="10" id="KW-0812">Transmembrane</keyword>
<name>A0A6A4IDF7_9AGAR</name>
<evidence type="ECO:0000256" key="9">
    <source>
        <dbReference type="SAM" id="MobiDB-lite"/>
    </source>
</evidence>
<dbReference type="Proteomes" id="UP000799118">
    <property type="component" value="Unassembled WGS sequence"/>
</dbReference>
<keyword evidence="10" id="KW-0472">Membrane</keyword>
<protein>
    <recommendedName>
        <fullName evidence="7">RNA-binding protein VTS1</fullName>
    </recommendedName>
</protein>
<comment type="similarity">
    <text evidence="3">Belongs to the VTS1 family.</text>
</comment>
<feature type="domain" description="SAM" evidence="11">
    <location>
        <begin position="846"/>
        <end position="907"/>
    </location>
</feature>
<evidence type="ECO:0000256" key="6">
    <source>
        <dbReference type="ARBA" id="ARBA00024046"/>
    </source>
</evidence>
<dbReference type="PROSITE" id="PS50105">
    <property type="entry name" value="SAM_DOMAIN"/>
    <property type="match status" value="1"/>
</dbReference>
<sequence>MTLATWAGGKRFNYDEERELSSFRLSARAREANASPSVSLEKGRHRIRAPRITNISENISLPASRHSQSSSADRNNLYLAILVFLLAFACLVSFGTAYYLYKSRWSLFHEIPPYRTDETAKVIEVDPNIESCPQKDLLHETYLSYLPHSGFHNQRIALENALTLSRILNRTLLIPPIRLGTKPLRYVNYDSLYSFVALSGKDNLTHCSKTSLDAPLPLECLDYFDYTVLSWEWLVNFSSLRALQPTIFRWNLTDAWLFDCLNITSSNTRVLKDSSRYHFRFSDGNSIIQNEKYSEDMKIDTLASFSEPLLQIGTLFGSSRLHLAIPENHDIRSQIRDSMVITNPYLLHCAELVAQSLGGSYLGVHVRLGDGAFQGGARGDDQQILPGLQCRRAYYTEPHLLPLNIPLYIATDARQPTTNPYLALFFNTFPCSFHLGDFPAHLTTLDRLENLHDGLKLKSFLLPFLDAMIVGKATRAKSFEDLGRCGTGHISFVLRLAILRLYSKMLSTQPTSSTKKFPAELQASSLHPSLLSPRPNATGFVVPPSPRVAGTNGEGIDQWFQDLQKYEATLGAMAIASEDPKFREELGTIEQWFKLLTESEQTASLYTLLQHAKPNQVKFLIAVLQQMSDGNPPAAAAAENPTTKSGGRRPPNLNLPATPVASKNDVAGAKIKGEQELLVKPADENSWASMVATPQDLMFKKAGEAQPNSGAPAAPASTPLVGPAAGMAAGLAAGMMNPFNMAMLNNMGFSTEAQILAVQLVMNGLVQPTGIQKPIQPKHHNNRAANANNNWRAPGSARYPGSALRSSGLRSSTLKSAMKSAVPKSATSAGTLGSATTPKEEDIDPEVLKDVPVWLKSLRLHKYTDCFKGMSWEEMIDLNEEQLEKKGVVALGARRRMIKTFENVKRKMGIEFTPTIPVTAGIEPSSTLPTVPEMQVPHSAAPNL</sequence>
<dbReference type="Gene3D" id="1.10.150.50">
    <property type="entry name" value="Transcription Factor, Ets-1"/>
    <property type="match status" value="1"/>
</dbReference>
<dbReference type="SUPFAM" id="SSF47769">
    <property type="entry name" value="SAM/Pointed domain"/>
    <property type="match status" value="1"/>
</dbReference>
<evidence type="ECO:0000256" key="10">
    <source>
        <dbReference type="SAM" id="Phobius"/>
    </source>
</evidence>
<feature type="transmembrane region" description="Helical" evidence="10">
    <location>
        <begin position="77"/>
        <end position="101"/>
    </location>
</feature>
<dbReference type="Pfam" id="PF07647">
    <property type="entry name" value="SAM_2"/>
    <property type="match status" value="1"/>
</dbReference>
<reference evidence="12" key="1">
    <citation type="journal article" date="2019" name="Environ. Microbiol.">
        <title>Fungal ecological strategies reflected in gene transcription - a case study of two litter decomposers.</title>
        <authorList>
            <person name="Barbi F."/>
            <person name="Kohler A."/>
            <person name="Barry K."/>
            <person name="Baskaran P."/>
            <person name="Daum C."/>
            <person name="Fauchery L."/>
            <person name="Ihrmark K."/>
            <person name="Kuo A."/>
            <person name="LaButti K."/>
            <person name="Lipzen A."/>
            <person name="Morin E."/>
            <person name="Grigoriev I.V."/>
            <person name="Henrissat B."/>
            <person name="Lindahl B."/>
            <person name="Martin F."/>
        </authorList>
    </citation>
    <scope>NUCLEOTIDE SEQUENCE</scope>
    <source>
        <strain evidence="12">JB14</strain>
    </source>
</reference>
<gene>
    <name evidence="12" type="ORF">BT96DRAFT_932402</name>
</gene>
<evidence type="ECO:0000313" key="13">
    <source>
        <dbReference type="Proteomes" id="UP000799118"/>
    </source>
</evidence>
<evidence type="ECO:0000256" key="4">
    <source>
        <dbReference type="ARBA" id="ARBA00022490"/>
    </source>
</evidence>
<dbReference type="CDD" id="cd09556">
    <property type="entry name" value="SAM_VTS1_fungal"/>
    <property type="match status" value="1"/>
</dbReference>
<evidence type="ECO:0000256" key="7">
    <source>
        <dbReference type="ARBA" id="ARBA00024136"/>
    </source>
</evidence>
<evidence type="ECO:0000256" key="5">
    <source>
        <dbReference type="ARBA" id="ARBA00022884"/>
    </source>
</evidence>
<keyword evidence="10" id="KW-1133">Transmembrane helix</keyword>
<feature type="compositionally biased region" description="Low complexity" evidence="9">
    <location>
        <begin position="825"/>
        <end position="837"/>
    </location>
</feature>
<feature type="region of interest" description="Disordered" evidence="9">
    <location>
        <begin position="772"/>
        <end position="843"/>
    </location>
</feature>
<dbReference type="GO" id="GO:0000932">
    <property type="term" value="C:P-body"/>
    <property type="evidence" value="ECO:0007669"/>
    <property type="project" value="UniProtKB-SubCell"/>
</dbReference>
<comment type="subcellular location">
    <subcellularLocation>
        <location evidence="1">Cytoplasm</location>
        <location evidence="1">P-body</location>
    </subcellularLocation>
    <subcellularLocation>
        <location evidence="2">Cytoplasm</location>
        <location evidence="2">Cytosol</location>
    </subcellularLocation>
</comment>
<evidence type="ECO:0000256" key="1">
    <source>
        <dbReference type="ARBA" id="ARBA00004201"/>
    </source>
</evidence>
<dbReference type="GO" id="GO:0005829">
    <property type="term" value="C:cytosol"/>
    <property type="evidence" value="ECO:0007669"/>
    <property type="project" value="UniProtKB-SubCell"/>
</dbReference>
<evidence type="ECO:0000256" key="8">
    <source>
        <dbReference type="ARBA" id="ARBA00054767"/>
    </source>
</evidence>
<dbReference type="InterPro" id="IPR037635">
    <property type="entry name" value="VTS1_SAM"/>
</dbReference>
<comment type="subunit">
    <text evidence="6">Monomer. Binds to RNA.</text>
</comment>
<evidence type="ECO:0000313" key="12">
    <source>
        <dbReference type="EMBL" id="KAE9408601.1"/>
    </source>
</evidence>
<dbReference type="AlphaFoldDB" id="A0A6A4IDF7"/>
<keyword evidence="4" id="KW-0963">Cytoplasm</keyword>